<organism evidence="1 2">
    <name type="scientific">Timema podura</name>
    <name type="common">Walking stick</name>
    <dbReference type="NCBI Taxonomy" id="61482"/>
    <lineage>
        <taxon>Eukaryota</taxon>
        <taxon>Metazoa</taxon>
        <taxon>Ecdysozoa</taxon>
        <taxon>Arthropoda</taxon>
        <taxon>Hexapoda</taxon>
        <taxon>Insecta</taxon>
        <taxon>Pterygota</taxon>
        <taxon>Neoptera</taxon>
        <taxon>Polyneoptera</taxon>
        <taxon>Phasmatodea</taxon>
        <taxon>Timematodea</taxon>
        <taxon>Timematoidea</taxon>
        <taxon>Timematidae</taxon>
        <taxon>Timema</taxon>
    </lineage>
</organism>
<comment type="caution">
    <text evidence="1">The sequence shown here is derived from an EMBL/GenBank/DDBJ whole genome shotgun (WGS) entry which is preliminary data.</text>
</comment>
<keyword evidence="2" id="KW-1185">Reference proteome</keyword>
<dbReference type="Proteomes" id="UP001153148">
    <property type="component" value="Unassembled WGS sequence"/>
</dbReference>
<dbReference type="EMBL" id="CAJPIN010023382">
    <property type="protein sequence ID" value="CAG2062954.1"/>
    <property type="molecule type" value="Genomic_DNA"/>
</dbReference>
<proteinExistence type="predicted"/>
<evidence type="ECO:0000313" key="1">
    <source>
        <dbReference type="EMBL" id="CAG2062954.1"/>
    </source>
</evidence>
<accession>A0ABN7PBI6</accession>
<sequence length="38" mass="3872">MVKAGSPSLSGVPRGPKSLHLRLTPPLGLCSCRAILSA</sequence>
<feature type="non-terminal residue" evidence="1">
    <location>
        <position position="38"/>
    </location>
</feature>
<gene>
    <name evidence="1" type="ORF">TPAB3V08_LOCUS9902</name>
</gene>
<reference evidence="1" key="1">
    <citation type="submission" date="2021-03" db="EMBL/GenBank/DDBJ databases">
        <authorList>
            <person name="Tran Van P."/>
        </authorList>
    </citation>
    <scope>NUCLEOTIDE SEQUENCE</scope>
</reference>
<protein>
    <submittedName>
        <fullName evidence="1">Uncharacterized protein</fullName>
    </submittedName>
</protein>
<evidence type="ECO:0000313" key="2">
    <source>
        <dbReference type="Proteomes" id="UP001153148"/>
    </source>
</evidence>
<name>A0ABN7PBI6_TIMPD</name>